<dbReference type="Proteomes" id="UP000184480">
    <property type="component" value="Unassembled WGS sequence"/>
</dbReference>
<dbReference type="STRING" id="1346286.SAMN05444362_1104"/>
<evidence type="ECO:0000259" key="2">
    <source>
        <dbReference type="PROSITE" id="PS50042"/>
    </source>
</evidence>
<dbReference type="EMBL" id="FQUC01000010">
    <property type="protein sequence ID" value="SHF77320.1"/>
    <property type="molecule type" value="Genomic_DNA"/>
</dbReference>
<dbReference type="InterPro" id="IPR000595">
    <property type="entry name" value="cNMP-bd_dom"/>
</dbReference>
<feature type="signal peptide" evidence="1">
    <location>
        <begin position="1"/>
        <end position="21"/>
    </location>
</feature>
<organism evidence="3 4">
    <name type="scientific">Dysgonomonas macrotermitis</name>
    <dbReference type="NCBI Taxonomy" id="1346286"/>
    <lineage>
        <taxon>Bacteria</taxon>
        <taxon>Pseudomonadati</taxon>
        <taxon>Bacteroidota</taxon>
        <taxon>Bacteroidia</taxon>
        <taxon>Bacteroidales</taxon>
        <taxon>Dysgonomonadaceae</taxon>
        <taxon>Dysgonomonas</taxon>
    </lineage>
</organism>
<name>A0A1M5EDT6_9BACT</name>
<protein>
    <recommendedName>
        <fullName evidence="2">Cyclic nucleotide-binding domain-containing protein</fullName>
    </recommendedName>
</protein>
<dbReference type="PROSITE" id="PS50042">
    <property type="entry name" value="CNMP_BINDING_3"/>
    <property type="match status" value="1"/>
</dbReference>
<reference evidence="4" key="1">
    <citation type="submission" date="2016-11" db="EMBL/GenBank/DDBJ databases">
        <authorList>
            <person name="Varghese N."/>
            <person name="Submissions S."/>
        </authorList>
    </citation>
    <scope>NUCLEOTIDE SEQUENCE [LARGE SCALE GENOMIC DNA]</scope>
    <source>
        <strain evidence="4">DSM 27370</strain>
    </source>
</reference>
<sequence>MTMKKKCLLLLGIFSFGISHAQVGINTQNPQGIFHIDPQADTSGTSGSGDDVVVKDNGYVGIGTVDPVSRIHIKTQGTATSPETGFILEDGNQSEGKILTAIDDTGLATWKELVVFDAVMFNRSTSSPNLNLETNPNFYATNSTITLSPGRWVVLVVMFITTRTATVTAYYGSDQFGVSATFSDPTLLANNGQPLNNIRTLDLEGFGVVSGQFWTGYYSGILTGSVIINNKSNADKVYYFMVGNIEYNGNSAPAGLYIGGPGGGWGEDNIVAYRIPREL</sequence>
<proteinExistence type="predicted"/>
<gene>
    <name evidence="3" type="ORF">SAMN05444362_1104</name>
</gene>
<evidence type="ECO:0000256" key="1">
    <source>
        <dbReference type="SAM" id="SignalP"/>
    </source>
</evidence>
<dbReference type="AlphaFoldDB" id="A0A1M5EDT6"/>
<keyword evidence="4" id="KW-1185">Reference proteome</keyword>
<evidence type="ECO:0000313" key="4">
    <source>
        <dbReference type="Proteomes" id="UP000184480"/>
    </source>
</evidence>
<feature type="domain" description="Cyclic nucleotide-binding" evidence="2">
    <location>
        <begin position="218"/>
        <end position="279"/>
    </location>
</feature>
<accession>A0A1M5EDT6</accession>
<keyword evidence="1" id="KW-0732">Signal</keyword>
<feature type="chain" id="PRO_5009909796" description="Cyclic nucleotide-binding domain-containing protein" evidence="1">
    <location>
        <begin position="22"/>
        <end position="279"/>
    </location>
</feature>
<evidence type="ECO:0000313" key="3">
    <source>
        <dbReference type="EMBL" id="SHF77320.1"/>
    </source>
</evidence>